<organism evidence="3">
    <name type="scientific">Fagus sylvatica</name>
    <name type="common">Beechnut</name>
    <dbReference type="NCBI Taxonomy" id="28930"/>
    <lineage>
        <taxon>Eukaryota</taxon>
        <taxon>Viridiplantae</taxon>
        <taxon>Streptophyta</taxon>
        <taxon>Embryophyta</taxon>
        <taxon>Tracheophyta</taxon>
        <taxon>Spermatophyta</taxon>
        <taxon>Magnoliopsida</taxon>
        <taxon>eudicotyledons</taxon>
        <taxon>Gunneridae</taxon>
        <taxon>Pentapetalae</taxon>
        <taxon>rosids</taxon>
        <taxon>fabids</taxon>
        <taxon>Fagales</taxon>
        <taxon>Fagaceae</taxon>
        <taxon>Fagus</taxon>
    </lineage>
</organism>
<protein>
    <recommendedName>
        <fullName evidence="2">TTF-type domain-containing protein</fullName>
    </recommendedName>
</protein>
<sequence>MGKPKTIDAFFKKKDVSHSKVNTPPPATNIDTSIPEERPSKCPRIQPKEIDTTSLERDPGLRPQICEFPINLQDEIRRAYIKAGPYQPVLDYPFKELGNQRRRFKALWFEAHLNWLEYSPSKDAVFCLPCYLFGKKPTGHPGSDAFTVKGFDNWKKVNNGMNCPLIGHVGKDPNSPHKIAVKCYEDLMKHSRHVDKLFEKQSSKEIQDNRLRLKASIDSVQWLALQGCDFRGHDEGIDSINRARDESKKEQMAIILRFVDKDGFLKERFFHIVHVRDTTALTLKKEICAVLSRYNLHIENIRGQGYDGASNMRGEWNGLQALFLKDCPYAYYVHCLAHILQLALVSASREVKPVHQFFNHLTPIINIVVGSSKRNDKLQATQAEQIENMIASNEIEIGRGLNQSFLYTISKEGANYQQRGDAEGAYKNLRENGWEKLLASVTSFCELCEFHIDIPDMNALCSKVRCRRHENEEDLTTIEHHFRIDIFIVAIDFQLQELNTRFSEHTVELLNLSSALNPKNAYKSFNIDNICKLVEKFYPQDFTKQEKTLLRFQLQHYEFDVPKHPDFQNMGTISELCKGLASSGKSKIYHLADRLIRLVLTLLVSTATTERAFSAMKHVKTRLRNRMEDELLADNLVVYIEKEIAKNFTVEMIMDEFYSMKDRRRA</sequence>
<gene>
    <name evidence="3" type="ORF">FSB_LOCUS46059</name>
</gene>
<evidence type="ECO:0000313" key="3">
    <source>
        <dbReference type="EMBL" id="SPD18177.1"/>
    </source>
</evidence>
<dbReference type="InterPro" id="IPR025398">
    <property type="entry name" value="DUF4371"/>
</dbReference>
<feature type="region of interest" description="Disordered" evidence="1">
    <location>
        <begin position="15"/>
        <end position="44"/>
    </location>
</feature>
<dbReference type="Pfam" id="PF05699">
    <property type="entry name" value="Dimer_Tnp_hAT"/>
    <property type="match status" value="1"/>
</dbReference>
<dbReference type="Pfam" id="PF14291">
    <property type="entry name" value="DUF4371"/>
    <property type="match status" value="1"/>
</dbReference>
<proteinExistence type="predicted"/>
<name>A0A2N9HW58_FAGSY</name>
<dbReference type="GO" id="GO:0046983">
    <property type="term" value="F:protein dimerization activity"/>
    <property type="evidence" value="ECO:0007669"/>
    <property type="project" value="InterPro"/>
</dbReference>
<dbReference type="SMART" id="SM00597">
    <property type="entry name" value="ZnF_TTF"/>
    <property type="match status" value="1"/>
</dbReference>
<feature type="compositionally biased region" description="Basic and acidic residues" evidence="1">
    <location>
        <begin position="35"/>
        <end position="44"/>
    </location>
</feature>
<evidence type="ECO:0000256" key="1">
    <source>
        <dbReference type="SAM" id="MobiDB-lite"/>
    </source>
</evidence>
<evidence type="ECO:0000259" key="2">
    <source>
        <dbReference type="SMART" id="SM00597"/>
    </source>
</evidence>
<dbReference type="AlphaFoldDB" id="A0A2N9HW58"/>
<dbReference type="EMBL" id="OIVN01004570">
    <property type="protein sequence ID" value="SPD18177.1"/>
    <property type="molecule type" value="Genomic_DNA"/>
</dbReference>
<dbReference type="SUPFAM" id="SSF53098">
    <property type="entry name" value="Ribonuclease H-like"/>
    <property type="match status" value="1"/>
</dbReference>
<dbReference type="PANTHER" id="PTHR11697">
    <property type="entry name" value="GENERAL TRANSCRIPTION FACTOR 2-RELATED ZINC FINGER PROTEIN"/>
    <property type="match status" value="1"/>
</dbReference>
<accession>A0A2N9HW58</accession>
<dbReference type="InterPro" id="IPR008906">
    <property type="entry name" value="HATC_C_dom"/>
</dbReference>
<feature type="domain" description="TTF-type" evidence="2">
    <location>
        <begin position="100"/>
        <end position="199"/>
    </location>
</feature>
<dbReference type="InterPro" id="IPR006580">
    <property type="entry name" value="Znf_TTF"/>
</dbReference>
<dbReference type="InterPro" id="IPR012337">
    <property type="entry name" value="RNaseH-like_sf"/>
</dbReference>
<dbReference type="PANTHER" id="PTHR11697:SF230">
    <property type="entry name" value="ZINC FINGER, MYM DOMAIN CONTAINING 1"/>
    <property type="match status" value="1"/>
</dbReference>
<dbReference type="InterPro" id="IPR055298">
    <property type="entry name" value="AtLOH3-like"/>
</dbReference>
<reference evidence="3" key="1">
    <citation type="submission" date="2018-02" db="EMBL/GenBank/DDBJ databases">
        <authorList>
            <person name="Cohen D.B."/>
            <person name="Kent A.D."/>
        </authorList>
    </citation>
    <scope>NUCLEOTIDE SEQUENCE</scope>
</reference>